<keyword evidence="7" id="KW-1185">Reference proteome</keyword>
<accession>A0ABQ8FW37</accession>
<dbReference type="Pfam" id="PF04616">
    <property type="entry name" value="Glyco_hydro_43"/>
    <property type="match status" value="1"/>
</dbReference>
<dbReference type="Gene3D" id="2.115.10.20">
    <property type="entry name" value="Glycosyl hydrolase domain, family 43"/>
    <property type="match status" value="1"/>
</dbReference>
<dbReference type="Proteomes" id="UP000774617">
    <property type="component" value="Unassembled WGS sequence"/>
</dbReference>
<organism evidence="6 7">
    <name type="scientific">Macrophomina phaseolina</name>
    <dbReference type="NCBI Taxonomy" id="35725"/>
    <lineage>
        <taxon>Eukaryota</taxon>
        <taxon>Fungi</taxon>
        <taxon>Dikarya</taxon>
        <taxon>Ascomycota</taxon>
        <taxon>Pezizomycotina</taxon>
        <taxon>Dothideomycetes</taxon>
        <taxon>Dothideomycetes incertae sedis</taxon>
        <taxon>Botryosphaeriales</taxon>
        <taxon>Botryosphaeriaceae</taxon>
        <taxon>Macrophomina</taxon>
    </lineage>
</organism>
<dbReference type="InterPro" id="IPR006710">
    <property type="entry name" value="Glyco_hydro_43"/>
</dbReference>
<keyword evidence="2 4" id="KW-0378">Hydrolase</keyword>
<comment type="caution">
    <text evidence="6">The sequence shown here is derived from an EMBL/GenBank/DDBJ whole genome shotgun (WGS) entry which is preliminary data.</text>
</comment>
<sequence length="540" mass="60336">MGIYNNPIIPGFNPDPSIVRVGPDYFLVTSTFEYFPGVPIYHSKDLIHWKLIGHALTRRSQLDIRTPETGGGIWAPTIRWHDGVFYVTTACFDRYRPQADDRVWPRGFYVKTANVWDETSWSEPVYFDQVGFDQDLFWDTDGTTYLSTTYRKSPRTPVPPNSLPVKDFAIHISTVDLRTGAATSPPRLVRASSVGSGVAEGSHLFKRGAWYYLFTAEGGTEGGHSEVVSRNHEGPFGPWEVCPRGPVLGGGQGEVRQTGHADLVEGVDGRWWAVFLGVRRRAGETGGDWVGSVFGRETFLVPVTWENDWPVFNAGRSVELVGEAPGLFQVEQTAAWRDDFEAEEMQLGWYRKNTPVKQDFSLTERPGYLRLYGGPYTLSTPACPTLFLRKQRHDPVRWKTRLSFHPSSPNTEAGSLVYWNQHTYSSIGIRMAPDGSQGCARILRFRPAGGNVVDMPLRSTESDVVLAIKSDNGYSFGYREVVGGTDDEEVVWIGQVSAMAMTQDPEVGASFTGMMFGVFAFGEMEKCFTPADFLYAEFQS</sequence>
<dbReference type="SUPFAM" id="SSF49899">
    <property type="entry name" value="Concanavalin A-like lectins/glucanases"/>
    <property type="match status" value="1"/>
</dbReference>
<dbReference type="PANTHER" id="PTHR42812">
    <property type="entry name" value="BETA-XYLOSIDASE"/>
    <property type="match status" value="1"/>
</dbReference>
<evidence type="ECO:0000256" key="3">
    <source>
        <dbReference type="ARBA" id="ARBA00023295"/>
    </source>
</evidence>
<evidence type="ECO:0000313" key="6">
    <source>
        <dbReference type="EMBL" id="KAH7030083.1"/>
    </source>
</evidence>
<dbReference type="CDD" id="cd18617">
    <property type="entry name" value="GH43_XynB-like"/>
    <property type="match status" value="1"/>
</dbReference>
<dbReference type="InterPro" id="IPR013320">
    <property type="entry name" value="ConA-like_dom_sf"/>
</dbReference>
<protein>
    <submittedName>
        <fullName evidence="6">Glycosyl hydrolase</fullName>
    </submittedName>
</protein>
<evidence type="ECO:0000256" key="1">
    <source>
        <dbReference type="ARBA" id="ARBA00009865"/>
    </source>
</evidence>
<dbReference type="GO" id="GO:0016787">
    <property type="term" value="F:hydrolase activity"/>
    <property type="evidence" value="ECO:0007669"/>
    <property type="project" value="UniProtKB-KW"/>
</dbReference>
<name>A0ABQ8FW37_9PEZI</name>
<dbReference type="InterPro" id="IPR051795">
    <property type="entry name" value="Glycosyl_Hydrlase_43"/>
</dbReference>
<evidence type="ECO:0000259" key="5">
    <source>
        <dbReference type="Pfam" id="PF17851"/>
    </source>
</evidence>
<dbReference type="Gene3D" id="2.60.120.200">
    <property type="match status" value="1"/>
</dbReference>
<dbReference type="InterPro" id="IPR041542">
    <property type="entry name" value="GH43_C2"/>
</dbReference>
<feature type="domain" description="Beta-xylosidase C-terminal Concanavalin A-like" evidence="5">
    <location>
        <begin position="337"/>
        <end position="539"/>
    </location>
</feature>
<evidence type="ECO:0000313" key="7">
    <source>
        <dbReference type="Proteomes" id="UP000774617"/>
    </source>
</evidence>
<keyword evidence="3 4" id="KW-0326">Glycosidase</keyword>
<evidence type="ECO:0000256" key="2">
    <source>
        <dbReference type="ARBA" id="ARBA00022801"/>
    </source>
</evidence>
<dbReference type="SUPFAM" id="SSF75005">
    <property type="entry name" value="Arabinanase/levansucrase/invertase"/>
    <property type="match status" value="1"/>
</dbReference>
<proteinExistence type="inferred from homology"/>
<gene>
    <name evidence="6" type="ORF">B0J12DRAFT_768694</name>
</gene>
<comment type="similarity">
    <text evidence="1 4">Belongs to the glycosyl hydrolase 43 family.</text>
</comment>
<dbReference type="InterPro" id="IPR023296">
    <property type="entry name" value="Glyco_hydro_beta-prop_sf"/>
</dbReference>
<dbReference type="Pfam" id="PF17851">
    <property type="entry name" value="GH43_C2"/>
    <property type="match status" value="1"/>
</dbReference>
<dbReference type="EMBL" id="JAGTJR010000046">
    <property type="protein sequence ID" value="KAH7030083.1"/>
    <property type="molecule type" value="Genomic_DNA"/>
</dbReference>
<reference evidence="6 7" key="1">
    <citation type="journal article" date="2021" name="Nat. Commun.">
        <title>Genetic determinants of endophytism in the Arabidopsis root mycobiome.</title>
        <authorList>
            <person name="Mesny F."/>
            <person name="Miyauchi S."/>
            <person name="Thiergart T."/>
            <person name="Pickel B."/>
            <person name="Atanasova L."/>
            <person name="Karlsson M."/>
            <person name="Huettel B."/>
            <person name="Barry K.W."/>
            <person name="Haridas S."/>
            <person name="Chen C."/>
            <person name="Bauer D."/>
            <person name="Andreopoulos W."/>
            <person name="Pangilinan J."/>
            <person name="LaButti K."/>
            <person name="Riley R."/>
            <person name="Lipzen A."/>
            <person name="Clum A."/>
            <person name="Drula E."/>
            <person name="Henrissat B."/>
            <person name="Kohler A."/>
            <person name="Grigoriev I.V."/>
            <person name="Martin F.M."/>
            <person name="Hacquard S."/>
        </authorList>
    </citation>
    <scope>NUCLEOTIDE SEQUENCE [LARGE SCALE GENOMIC DNA]</scope>
    <source>
        <strain evidence="6 7">MPI-SDFR-AT-0080</strain>
    </source>
</reference>
<dbReference type="PANTHER" id="PTHR42812:SF16">
    <property type="entry name" value="HYDROLASE, PUTATIVE (AFU_ORTHOLOGUE AFUA_7G06110)-RELATED"/>
    <property type="match status" value="1"/>
</dbReference>
<evidence type="ECO:0000256" key="4">
    <source>
        <dbReference type="RuleBase" id="RU361187"/>
    </source>
</evidence>